<comment type="caution">
    <text evidence="2">The sequence shown here is derived from an EMBL/GenBank/DDBJ whole genome shotgun (WGS) entry which is preliminary data.</text>
</comment>
<keyword evidence="3" id="KW-1185">Reference proteome</keyword>
<proteinExistence type="predicted"/>
<dbReference type="EMBL" id="JAAXOW010000001">
    <property type="protein sequence ID" value="NKX92515.1"/>
    <property type="molecule type" value="Genomic_DNA"/>
</dbReference>
<keyword evidence="1" id="KW-0472">Membrane</keyword>
<keyword evidence="1" id="KW-1133">Transmembrane helix</keyword>
<feature type="transmembrane region" description="Helical" evidence="1">
    <location>
        <begin position="260"/>
        <end position="286"/>
    </location>
</feature>
<feature type="transmembrane region" description="Helical" evidence="1">
    <location>
        <begin position="159"/>
        <end position="180"/>
    </location>
</feature>
<dbReference type="RefSeq" id="WP_168446541.1">
    <property type="nucleotide sequence ID" value="NZ_JAAXOW010000001.1"/>
</dbReference>
<feature type="transmembrane region" description="Helical" evidence="1">
    <location>
        <begin position="226"/>
        <end position="248"/>
    </location>
</feature>
<evidence type="ECO:0000313" key="3">
    <source>
        <dbReference type="Proteomes" id="UP000774283"/>
    </source>
</evidence>
<feature type="transmembrane region" description="Helical" evidence="1">
    <location>
        <begin position="306"/>
        <end position="326"/>
    </location>
</feature>
<name>A0A9X5FAF5_9MICO</name>
<accession>A0A9X5FAF5</accession>
<sequence>MTDSARTTTATTMHHPKKPARTLTKLLGSLGALTSIVVVLLMLFVLPALKSGPHDLPVGAVGDAQATTTLGAGLEAVAPGAFVPEAFPDEAALRDGILDRSVTGGYVVEGGTVRLLTATAGSAAISGSLTQTTMAAAGAAGMTVTVEDLVPYTADDPSGIGIGGLAFPLVFGGIVPAVVAMNLFPGRLTMQLASAGSFAVVGGLVVTSILRFWFGSFTGPIHLPAAALSLGIAAISVPLLGLQALFGGKGFTALAASMMFLGNPLAGIGTSGAWLPTGLGLFGQLLPPGSTGTLVRSAAYFDGKGATGAVVILVAWVVVGVALCVAGARRTEAADEAELAILDAELEASLATAPVA</sequence>
<organism evidence="2 3">
    <name type="scientific">Sanguibacter hominis ATCC BAA-789</name>
    <dbReference type="NCBI Taxonomy" id="1312740"/>
    <lineage>
        <taxon>Bacteria</taxon>
        <taxon>Bacillati</taxon>
        <taxon>Actinomycetota</taxon>
        <taxon>Actinomycetes</taxon>
        <taxon>Micrococcales</taxon>
        <taxon>Sanguibacteraceae</taxon>
        <taxon>Sanguibacter</taxon>
    </lineage>
</organism>
<evidence type="ECO:0000313" key="2">
    <source>
        <dbReference type="EMBL" id="NKX92515.1"/>
    </source>
</evidence>
<reference evidence="2 3" key="1">
    <citation type="submission" date="2020-04" db="EMBL/GenBank/DDBJ databases">
        <title>MicrobeNet Type strains.</title>
        <authorList>
            <person name="Nicholson A.C."/>
        </authorList>
    </citation>
    <scope>NUCLEOTIDE SEQUENCE [LARGE SCALE GENOMIC DNA]</scope>
    <source>
        <strain evidence="2 3">ATCC BAA-789</strain>
    </source>
</reference>
<protein>
    <submittedName>
        <fullName evidence="2">ABC transporter permease</fullName>
    </submittedName>
</protein>
<dbReference type="AlphaFoldDB" id="A0A9X5FAF5"/>
<dbReference type="Proteomes" id="UP000774283">
    <property type="component" value="Unassembled WGS sequence"/>
</dbReference>
<feature type="transmembrane region" description="Helical" evidence="1">
    <location>
        <begin position="192"/>
        <end position="214"/>
    </location>
</feature>
<evidence type="ECO:0000256" key="1">
    <source>
        <dbReference type="SAM" id="Phobius"/>
    </source>
</evidence>
<keyword evidence="1" id="KW-0812">Transmembrane</keyword>
<feature type="transmembrane region" description="Helical" evidence="1">
    <location>
        <begin position="26"/>
        <end position="49"/>
    </location>
</feature>
<gene>
    <name evidence="2" type="ORF">HF995_04370</name>
</gene>